<dbReference type="EMBL" id="MHMJ01000052">
    <property type="protein sequence ID" value="OGZ24362.1"/>
    <property type="molecule type" value="Genomic_DNA"/>
</dbReference>
<proteinExistence type="predicted"/>
<evidence type="ECO:0000313" key="1">
    <source>
        <dbReference type="EMBL" id="OGZ24362.1"/>
    </source>
</evidence>
<sequence length="160" mass="18910">MLCKITKVKSAEYYAELPEEVRAEARKQLVDYLYRIDEKNLATIRIRDDHFTAPKEDGAYWIRQLEKKDKAHMFAFVVIIAKPGIILQRRFSRGFIPLGHRFSDVDEIILHQEMETRIASFQADHLQIPFKIIDNREGRTKQTSALLFSFIQKITETKRR</sequence>
<dbReference type="Gene3D" id="3.40.50.300">
    <property type="entry name" value="P-loop containing nucleotide triphosphate hydrolases"/>
    <property type="match status" value="1"/>
</dbReference>
<evidence type="ECO:0000313" key="2">
    <source>
        <dbReference type="Proteomes" id="UP000176216"/>
    </source>
</evidence>
<dbReference type="Proteomes" id="UP000176216">
    <property type="component" value="Unassembled WGS sequence"/>
</dbReference>
<comment type="caution">
    <text evidence="1">The sequence shown here is derived from an EMBL/GenBank/DDBJ whole genome shotgun (WGS) entry which is preliminary data.</text>
</comment>
<gene>
    <name evidence="1" type="ORF">A2W71_00110</name>
</gene>
<name>A0A1G2EFG7_9BACT</name>
<organism evidence="1 2">
    <name type="scientific">Candidatus Nealsonbacteria bacterium RIFCSPLOWO2_02_39_8</name>
    <dbReference type="NCBI Taxonomy" id="1801674"/>
    <lineage>
        <taxon>Bacteria</taxon>
        <taxon>Candidatus Nealsoniibacteriota</taxon>
    </lineage>
</organism>
<dbReference type="AlphaFoldDB" id="A0A1G2EFG7"/>
<protein>
    <submittedName>
        <fullName evidence="1">Uncharacterized protein</fullName>
    </submittedName>
</protein>
<dbReference type="InterPro" id="IPR027417">
    <property type="entry name" value="P-loop_NTPase"/>
</dbReference>
<accession>A0A1G2EFG7</accession>
<reference evidence="1 2" key="1">
    <citation type="journal article" date="2016" name="Nat. Commun.">
        <title>Thousands of microbial genomes shed light on interconnected biogeochemical processes in an aquifer system.</title>
        <authorList>
            <person name="Anantharaman K."/>
            <person name="Brown C.T."/>
            <person name="Hug L.A."/>
            <person name="Sharon I."/>
            <person name="Castelle C.J."/>
            <person name="Probst A.J."/>
            <person name="Thomas B.C."/>
            <person name="Singh A."/>
            <person name="Wilkins M.J."/>
            <person name="Karaoz U."/>
            <person name="Brodie E.L."/>
            <person name="Williams K.H."/>
            <person name="Hubbard S.S."/>
            <person name="Banfield J.F."/>
        </authorList>
    </citation>
    <scope>NUCLEOTIDE SEQUENCE [LARGE SCALE GENOMIC DNA]</scope>
</reference>